<protein>
    <submittedName>
        <fullName evidence="2">Uncharacterized protein</fullName>
    </submittedName>
</protein>
<proteinExistence type="predicted"/>
<dbReference type="OrthoDB" id="641593at2759"/>
<dbReference type="Proteomes" id="UP000634136">
    <property type="component" value="Unassembled WGS sequence"/>
</dbReference>
<evidence type="ECO:0000313" key="3">
    <source>
        <dbReference type="Proteomes" id="UP000634136"/>
    </source>
</evidence>
<evidence type="ECO:0000256" key="1">
    <source>
        <dbReference type="SAM" id="SignalP"/>
    </source>
</evidence>
<comment type="caution">
    <text evidence="2">The sequence shown here is derived from an EMBL/GenBank/DDBJ whole genome shotgun (WGS) entry which is preliminary data.</text>
</comment>
<name>A0A834WMT0_9FABA</name>
<keyword evidence="3" id="KW-1185">Reference proteome</keyword>
<feature type="chain" id="PRO_5032690701" evidence="1">
    <location>
        <begin position="24"/>
        <end position="131"/>
    </location>
</feature>
<reference evidence="2" key="1">
    <citation type="submission" date="2020-09" db="EMBL/GenBank/DDBJ databases">
        <title>Genome-Enabled Discovery of Anthraquinone Biosynthesis in Senna tora.</title>
        <authorList>
            <person name="Kang S.-H."/>
            <person name="Pandey R.P."/>
            <person name="Lee C.-M."/>
            <person name="Sim J.-S."/>
            <person name="Jeong J.-T."/>
            <person name="Choi B.-S."/>
            <person name="Jung M."/>
            <person name="Ginzburg D."/>
            <person name="Zhao K."/>
            <person name="Won S.Y."/>
            <person name="Oh T.-J."/>
            <person name="Yu Y."/>
            <person name="Kim N.-H."/>
            <person name="Lee O.R."/>
            <person name="Lee T.-H."/>
            <person name="Bashyal P."/>
            <person name="Kim T.-S."/>
            <person name="Lee W.-H."/>
            <person name="Kawkins C."/>
            <person name="Kim C.-K."/>
            <person name="Kim J.S."/>
            <person name="Ahn B.O."/>
            <person name="Rhee S.Y."/>
            <person name="Sohng J.K."/>
        </authorList>
    </citation>
    <scope>NUCLEOTIDE SEQUENCE</scope>
    <source>
        <tissue evidence="2">Leaf</tissue>
    </source>
</reference>
<dbReference type="AlphaFoldDB" id="A0A834WMT0"/>
<feature type="signal peptide" evidence="1">
    <location>
        <begin position="1"/>
        <end position="23"/>
    </location>
</feature>
<evidence type="ECO:0000313" key="2">
    <source>
        <dbReference type="EMBL" id="KAF7825036.1"/>
    </source>
</evidence>
<gene>
    <name evidence="2" type="ORF">G2W53_016200</name>
</gene>
<organism evidence="2 3">
    <name type="scientific">Senna tora</name>
    <dbReference type="NCBI Taxonomy" id="362788"/>
    <lineage>
        <taxon>Eukaryota</taxon>
        <taxon>Viridiplantae</taxon>
        <taxon>Streptophyta</taxon>
        <taxon>Embryophyta</taxon>
        <taxon>Tracheophyta</taxon>
        <taxon>Spermatophyta</taxon>
        <taxon>Magnoliopsida</taxon>
        <taxon>eudicotyledons</taxon>
        <taxon>Gunneridae</taxon>
        <taxon>Pentapetalae</taxon>
        <taxon>rosids</taxon>
        <taxon>fabids</taxon>
        <taxon>Fabales</taxon>
        <taxon>Fabaceae</taxon>
        <taxon>Caesalpinioideae</taxon>
        <taxon>Cassia clade</taxon>
        <taxon>Senna</taxon>
    </lineage>
</organism>
<dbReference type="EMBL" id="JAAIUW010000006">
    <property type="protein sequence ID" value="KAF7825036.1"/>
    <property type="molecule type" value="Genomic_DNA"/>
</dbReference>
<accession>A0A834WMT0</accession>
<keyword evidence="1" id="KW-0732">Signal</keyword>
<sequence length="131" mass="14828">MVPSTPPLLFFFILLLTVAPTPSHDQRRQPTRLARRRDSSLIERELGLGFLSLAWSAAWDYATSFTWRGLSVKQLYGAISDMNNLLIALSGYPNTSKRSYESVSNGVEENNKDSNPYSNMMLLSKKKIEKI</sequence>